<evidence type="ECO:0000313" key="2">
    <source>
        <dbReference type="Proteomes" id="UP000030902"/>
    </source>
</evidence>
<dbReference type="Proteomes" id="UP000030902">
    <property type="component" value="Chromosome"/>
</dbReference>
<organism evidence="1 2">
    <name type="scientific">Candidatus Nanosynbacter lyticus</name>
    <dbReference type="NCBI Taxonomy" id="2093824"/>
    <lineage>
        <taxon>Bacteria</taxon>
        <taxon>Candidatus Saccharimonadota</taxon>
        <taxon>Candidatus Saccharimonadia</taxon>
        <taxon>Candidatus Nanosynbacterales</taxon>
        <taxon>Candidatus Nanosynbacteraceae</taxon>
        <taxon>Candidatus Nanosynbacter</taxon>
    </lineage>
</organism>
<dbReference type="AlphaFoldDB" id="A0A6S4GWB3"/>
<protein>
    <submittedName>
        <fullName evidence="1">Uncharacterized protein</fullName>
    </submittedName>
</protein>
<sequence>MEIPPEDDDYLPPYSEIFQPGLPGSRTVIGVAQMTYYPRTPDFEAAMLEHLPYLDEFTPDTLKELLGLDDSSDKEN</sequence>
<accession>A0A6S4GWB3</accession>
<dbReference type="EMBL" id="CP007496">
    <property type="protein sequence ID" value="AJA06897.1"/>
    <property type="molecule type" value="Genomic_DNA"/>
</dbReference>
<dbReference type="RefSeq" id="WP_039327729.1">
    <property type="nucleotide sequence ID" value="NZ_CP007496.1"/>
</dbReference>
<name>A0A6S4GWB3_9BACT</name>
<evidence type="ECO:0000313" key="1">
    <source>
        <dbReference type="EMBL" id="AJA06897.1"/>
    </source>
</evidence>
<gene>
    <name evidence="1" type="ORF">TM7x_03045</name>
</gene>
<reference evidence="1 2" key="1">
    <citation type="journal article" date="2015" name="Proc. Natl. Acad. Sci. U.S.A.">
        <title>Cultivation of a human-associated TM7 phylotype reveals a reduced genome and epibiotic parasitic lifestyle.</title>
        <authorList>
            <person name="He X."/>
            <person name="McLean J.S."/>
            <person name="Edlund A."/>
            <person name="Yooseph S."/>
            <person name="Hall A.P."/>
            <person name="Liu S.Y."/>
            <person name="Dorrestein P.C."/>
            <person name="Esquenazi E."/>
            <person name="Hunter R.C."/>
            <person name="Cheng G."/>
            <person name="Nelson K.E."/>
            <person name="Lux R."/>
            <person name="Shi W."/>
        </authorList>
    </citation>
    <scope>NUCLEOTIDE SEQUENCE [LARGE SCALE GENOMIC DNA]</scope>
    <source>
        <strain evidence="1 2">TM7x</strain>
    </source>
</reference>
<dbReference type="KEGG" id="sox:TM7x_03045"/>
<proteinExistence type="predicted"/>
<keyword evidence="2" id="KW-1185">Reference proteome</keyword>